<gene>
    <name evidence="1" type="ORF">JCM14722_23200</name>
</gene>
<protein>
    <submittedName>
        <fullName evidence="1">Uncharacterized protein</fullName>
    </submittedName>
</protein>
<organism evidence="1 2">
    <name type="scientific">Pseudodesulfovibrio portus</name>
    <dbReference type="NCBI Taxonomy" id="231439"/>
    <lineage>
        <taxon>Bacteria</taxon>
        <taxon>Pseudomonadati</taxon>
        <taxon>Thermodesulfobacteriota</taxon>
        <taxon>Desulfovibrionia</taxon>
        <taxon>Desulfovibrionales</taxon>
        <taxon>Desulfovibrionaceae</taxon>
    </lineage>
</organism>
<dbReference type="Proteomes" id="UP001061361">
    <property type="component" value="Chromosome"/>
</dbReference>
<evidence type="ECO:0000313" key="2">
    <source>
        <dbReference type="Proteomes" id="UP001061361"/>
    </source>
</evidence>
<sequence>MSTQSIGSSGYLDTYSLLKAAREEQQLMEEAVKADKEQATSGTSSMGQDILSYLSKIPKGEDGKLSFQDVDDYREELETFWDAEVMADLEELGVDITKQFPLTYDTNTGKVTVSGDHEDKEIIDQYFVDNPDKVAEFKTIVQLGKLTTTAEDKLSMDMLNTNLQLESLAWWYQDNTDPTSWFEGGGMLAMSGMSSYLGLNMTV</sequence>
<reference evidence="1" key="1">
    <citation type="submission" date="2022-08" db="EMBL/GenBank/DDBJ databases">
        <title>Genome Sequence of the sulphate-reducing bacterium, Pseudodesulfovibrio portus JCM14722.</title>
        <authorList>
            <person name="Kondo R."/>
            <person name="Kataoka T."/>
        </authorList>
    </citation>
    <scope>NUCLEOTIDE SEQUENCE</scope>
    <source>
        <strain evidence="1">JCM 14722</strain>
    </source>
</reference>
<accession>A0ABM8ATI7</accession>
<dbReference type="EMBL" id="AP026708">
    <property type="protein sequence ID" value="BDQ34778.1"/>
    <property type="molecule type" value="Genomic_DNA"/>
</dbReference>
<keyword evidence="2" id="KW-1185">Reference proteome</keyword>
<evidence type="ECO:0000313" key="1">
    <source>
        <dbReference type="EMBL" id="BDQ34778.1"/>
    </source>
</evidence>
<proteinExistence type="predicted"/>
<dbReference type="RefSeq" id="WP_264981670.1">
    <property type="nucleotide sequence ID" value="NZ_AP026708.1"/>
</dbReference>
<name>A0ABM8ATI7_9BACT</name>